<name>A0A6T0Y615_9DINO</name>
<dbReference type="InterPro" id="IPR017923">
    <property type="entry name" value="TFIIS_N"/>
</dbReference>
<evidence type="ECO:0000256" key="1">
    <source>
        <dbReference type="PROSITE-ProRule" id="PRU00649"/>
    </source>
</evidence>
<evidence type="ECO:0000256" key="2">
    <source>
        <dbReference type="SAM" id="MobiDB-lite"/>
    </source>
</evidence>
<gene>
    <name evidence="4" type="ORF">AMON00008_LOCUS18452</name>
    <name evidence="5" type="ORF">AMON00008_LOCUS18453</name>
</gene>
<protein>
    <recommendedName>
        <fullName evidence="3">TFIIS N-terminal domain-containing protein</fullName>
    </recommendedName>
</protein>
<dbReference type="EMBL" id="HBNR01027247">
    <property type="protein sequence ID" value="CAE4579836.1"/>
    <property type="molecule type" value="Transcribed_RNA"/>
</dbReference>
<dbReference type="InterPro" id="IPR035441">
    <property type="entry name" value="TFIIS/LEDGF_dom_sf"/>
</dbReference>
<evidence type="ECO:0000313" key="4">
    <source>
        <dbReference type="EMBL" id="CAE4579836.1"/>
    </source>
</evidence>
<feature type="region of interest" description="Disordered" evidence="2">
    <location>
        <begin position="119"/>
        <end position="215"/>
    </location>
</feature>
<keyword evidence="1" id="KW-0539">Nucleus</keyword>
<evidence type="ECO:0000259" key="3">
    <source>
        <dbReference type="PROSITE" id="PS51319"/>
    </source>
</evidence>
<dbReference type="GO" id="GO:0005634">
    <property type="term" value="C:nucleus"/>
    <property type="evidence" value="ECO:0007669"/>
    <property type="project" value="UniProtKB-SubCell"/>
</dbReference>
<comment type="subcellular location">
    <subcellularLocation>
        <location evidence="1">Nucleus</location>
    </subcellularLocation>
</comment>
<proteinExistence type="predicted"/>
<dbReference type="Gene3D" id="1.20.930.10">
    <property type="entry name" value="Conserved domain common to transcription factors TFIIS, elongin A, CRSP70"/>
    <property type="match status" value="1"/>
</dbReference>
<feature type="compositionally biased region" description="Low complexity" evidence="2">
    <location>
        <begin position="143"/>
        <end position="175"/>
    </location>
</feature>
<dbReference type="AlphaFoldDB" id="A0A6T0Y615"/>
<accession>A0A6T0Y615</accession>
<reference evidence="5" key="1">
    <citation type="submission" date="2021-01" db="EMBL/GenBank/DDBJ databases">
        <authorList>
            <person name="Corre E."/>
            <person name="Pelletier E."/>
            <person name="Niang G."/>
            <person name="Scheremetjew M."/>
            <person name="Finn R."/>
            <person name="Kale V."/>
            <person name="Holt S."/>
            <person name="Cochrane G."/>
            <person name="Meng A."/>
            <person name="Brown T."/>
            <person name="Cohen L."/>
        </authorList>
    </citation>
    <scope>NUCLEOTIDE SEQUENCE</scope>
    <source>
        <strain evidence="5">CCMP3105</strain>
    </source>
</reference>
<dbReference type="PROSITE" id="PS51319">
    <property type="entry name" value="TFIIS_N"/>
    <property type="match status" value="1"/>
</dbReference>
<dbReference type="Pfam" id="PF08711">
    <property type="entry name" value="Med26"/>
    <property type="match status" value="1"/>
</dbReference>
<sequence>MATQACEVQESRLFETVRLIREWIEGSFEPAQEERFIRAGKLKARFDVDLGSQMCEQLKVYAKASFALSKLQFHLTTREVPGKPPRPCVEVLLSPAARQLYADKHPEAVARRRAVVPALKNSSDSAEAPRAASTPALGGGGAPRAALADGSAGQPGATGAGAPAAVSSGEAAAAGTPQRPKRPLEAAKSEEPPPGKRGSKSEQPPPGKSGGATAPGSIWEAVVAREVLPGLDALREAKDALDAGLRAGGGISALKAEKAAVAWLKGLASCTVGAVELRETLIGQAVNAWRKHPEPYIASLALSLLRAWKAAWREAESDCKRRIPSSSTLAIVAK</sequence>
<feature type="compositionally biased region" description="Basic and acidic residues" evidence="2">
    <location>
        <begin position="182"/>
        <end position="194"/>
    </location>
</feature>
<dbReference type="SUPFAM" id="SSF47676">
    <property type="entry name" value="Conserved domain common to transcription factors TFIIS, elongin A, CRSP70"/>
    <property type="match status" value="1"/>
</dbReference>
<evidence type="ECO:0000313" key="5">
    <source>
        <dbReference type="EMBL" id="CAE4579839.1"/>
    </source>
</evidence>
<organism evidence="5">
    <name type="scientific">Alexandrium monilatum</name>
    <dbReference type="NCBI Taxonomy" id="311494"/>
    <lineage>
        <taxon>Eukaryota</taxon>
        <taxon>Sar</taxon>
        <taxon>Alveolata</taxon>
        <taxon>Dinophyceae</taxon>
        <taxon>Gonyaulacales</taxon>
        <taxon>Pyrocystaceae</taxon>
        <taxon>Alexandrium</taxon>
    </lineage>
</organism>
<feature type="domain" description="TFIIS N-terminal" evidence="3">
    <location>
        <begin position="232"/>
        <end position="315"/>
    </location>
</feature>
<dbReference type="EMBL" id="HBNR01027248">
    <property type="protein sequence ID" value="CAE4579839.1"/>
    <property type="molecule type" value="Transcribed_RNA"/>
</dbReference>